<keyword evidence="2" id="KW-1185">Reference proteome</keyword>
<reference evidence="1" key="1">
    <citation type="submission" date="2021-10" db="EMBL/GenBank/DDBJ databases">
        <authorList>
            <person name="Dean J.D."/>
            <person name="Kim M.K."/>
            <person name="Newey C.N."/>
            <person name="Stoker T.S."/>
            <person name="Thompson D.W."/>
            <person name="Grose J.H."/>
        </authorList>
    </citation>
    <scope>NUCLEOTIDE SEQUENCE</scope>
    <source>
        <strain evidence="1">BT178</strain>
    </source>
</reference>
<dbReference type="EMBL" id="JAJADR010000001">
    <property type="protein sequence ID" value="MCB2407458.1"/>
    <property type="molecule type" value="Genomic_DNA"/>
</dbReference>
<comment type="caution">
    <text evidence="1">The sequence shown here is derived from an EMBL/GenBank/DDBJ whole genome shotgun (WGS) entry which is preliminary data.</text>
</comment>
<organism evidence="1 2">
    <name type="scientific">Hymenobacter lucidus</name>
    <dbReference type="NCBI Taxonomy" id="2880930"/>
    <lineage>
        <taxon>Bacteria</taxon>
        <taxon>Pseudomonadati</taxon>
        <taxon>Bacteroidota</taxon>
        <taxon>Cytophagia</taxon>
        <taxon>Cytophagales</taxon>
        <taxon>Hymenobacteraceae</taxon>
        <taxon>Hymenobacter</taxon>
    </lineage>
</organism>
<sequence length="192" mass="22075">MKVFLLLLGCFACLGLQAQRRGVYDDVEVALQEPDKVRVLDLRGQELGSLPTSLNNIQNVEVILLGMKLRNLWLYPRAWKYKFHFKELPAGGYLHLQGRGGGEYYLFNNFETAPLEFCQFPKLRVLDIRGGLPFVEADTVATRMHKCRPDVIVVGGAVRSKGYVDPEADFTKRVNKRREVRSYLHSFKIKHY</sequence>
<dbReference type="Gene3D" id="3.80.10.10">
    <property type="entry name" value="Ribonuclease Inhibitor"/>
    <property type="match status" value="1"/>
</dbReference>
<name>A0ABS8AN36_9BACT</name>
<dbReference type="RefSeq" id="WP_226173251.1">
    <property type="nucleotide sequence ID" value="NZ_JAJADR010000001.1"/>
</dbReference>
<evidence type="ECO:0000313" key="1">
    <source>
        <dbReference type="EMBL" id="MCB2407458.1"/>
    </source>
</evidence>
<gene>
    <name evidence="1" type="ORF">LGH74_05680</name>
</gene>
<proteinExistence type="predicted"/>
<accession>A0ABS8AN36</accession>
<dbReference type="InterPro" id="IPR032675">
    <property type="entry name" value="LRR_dom_sf"/>
</dbReference>
<dbReference type="Proteomes" id="UP001165296">
    <property type="component" value="Unassembled WGS sequence"/>
</dbReference>
<protein>
    <submittedName>
        <fullName evidence="1">Uncharacterized protein</fullName>
    </submittedName>
</protein>
<evidence type="ECO:0000313" key="2">
    <source>
        <dbReference type="Proteomes" id="UP001165296"/>
    </source>
</evidence>